<dbReference type="EMBL" id="JAQQWI010000017">
    <property type="protein sequence ID" value="KAK8005982.1"/>
    <property type="molecule type" value="Genomic_DNA"/>
</dbReference>
<organism evidence="2 3">
    <name type="scientific">Apiospora marii</name>
    <dbReference type="NCBI Taxonomy" id="335849"/>
    <lineage>
        <taxon>Eukaryota</taxon>
        <taxon>Fungi</taxon>
        <taxon>Dikarya</taxon>
        <taxon>Ascomycota</taxon>
        <taxon>Pezizomycotina</taxon>
        <taxon>Sordariomycetes</taxon>
        <taxon>Xylariomycetidae</taxon>
        <taxon>Amphisphaeriales</taxon>
        <taxon>Apiosporaceae</taxon>
        <taxon>Apiospora</taxon>
    </lineage>
</organism>
<protein>
    <submittedName>
        <fullName evidence="2">Uncharacterized protein</fullName>
    </submittedName>
</protein>
<evidence type="ECO:0000256" key="1">
    <source>
        <dbReference type="SAM" id="MobiDB-lite"/>
    </source>
</evidence>
<evidence type="ECO:0000313" key="2">
    <source>
        <dbReference type="EMBL" id="KAK8005982.1"/>
    </source>
</evidence>
<proteinExistence type="predicted"/>
<gene>
    <name evidence="2" type="ORF">PG991_012279</name>
</gene>
<sequence length="198" mass="22437">MPRGEPSQSSQASLISRFGQISQLPDVFVQEGSSSDAMIKQEGQGTKKRALSRQPSAQAEYKWNEERDRATAKARRLGLTELPANEVAQVIKDDTLTAILHANWKQEQLDAFFHYEGLEVLARVVNDDMQAIVRRLAALHIGDRLYWSHPDEQDLQVSVVQMKGLNSCAYAMKVSPPEEYMVQALRVKRMREARARNN</sequence>
<comment type="caution">
    <text evidence="2">The sequence shown here is derived from an EMBL/GenBank/DDBJ whole genome shotgun (WGS) entry which is preliminary data.</text>
</comment>
<reference evidence="2 3" key="1">
    <citation type="submission" date="2023-01" db="EMBL/GenBank/DDBJ databases">
        <title>Analysis of 21 Apiospora genomes using comparative genomics revels a genus with tremendous synthesis potential of carbohydrate active enzymes and secondary metabolites.</title>
        <authorList>
            <person name="Sorensen T."/>
        </authorList>
    </citation>
    <scope>NUCLEOTIDE SEQUENCE [LARGE SCALE GENOMIC DNA]</scope>
    <source>
        <strain evidence="2 3">CBS 20057</strain>
    </source>
</reference>
<accession>A0ABR1R9R3</accession>
<keyword evidence="3" id="KW-1185">Reference proteome</keyword>
<name>A0ABR1R9R3_9PEZI</name>
<evidence type="ECO:0000313" key="3">
    <source>
        <dbReference type="Proteomes" id="UP001396898"/>
    </source>
</evidence>
<dbReference type="Proteomes" id="UP001396898">
    <property type="component" value="Unassembled WGS sequence"/>
</dbReference>
<feature type="region of interest" description="Disordered" evidence="1">
    <location>
        <begin position="32"/>
        <end position="65"/>
    </location>
</feature>